<dbReference type="EMBL" id="BAAAPO010000006">
    <property type="protein sequence ID" value="GAA1781267.1"/>
    <property type="molecule type" value="Genomic_DNA"/>
</dbReference>
<evidence type="ECO:0000256" key="5">
    <source>
        <dbReference type="RuleBase" id="RU000320"/>
    </source>
</evidence>
<feature type="transmembrane region" description="Helical" evidence="6">
    <location>
        <begin position="520"/>
        <end position="543"/>
    </location>
</feature>
<protein>
    <submittedName>
        <fullName evidence="9">NADH-quinone oxidoreductase subunit L</fullName>
    </submittedName>
</protein>
<dbReference type="PANTHER" id="PTHR42829:SF2">
    <property type="entry name" value="NADH-UBIQUINONE OXIDOREDUCTASE CHAIN 5"/>
    <property type="match status" value="1"/>
</dbReference>
<feature type="domain" description="NADH:quinone oxidoreductase/Mrp antiporter transmembrane" evidence="7">
    <location>
        <begin position="153"/>
        <end position="437"/>
    </location>
</feature>
<organism evidence="9 10">
    <name type="scientific">Nostocoides veronense</name>
    <dbReference type="NCBI Taxonomy" id="330836"/>
    <lineage>
        <taxon>Bacteria</taxon>
        <taxon>Bacillati</taxon>
        <taxon>Actinomycetota</taxon>
        <taxon>Actinomycetes</taxon>
        <taxon>Micrococcales</taxon>
        <taxon>Intrasporangiaceae</taxon>
        <taxon>Nostocoides</taxon>
    </lineage>
</organism>
<comment type="subcellular location">
    <subcellularLocation>
        <location evidence="1">Endomembrane system</location>
        <topology evidence="1">Multi-pass membrane protein</topology>
    </subcellularLocation>
    <subcellularLocation>
        <location evidence="5">Membrane</location>
        <topology evidence="5">Multi-pass membrane protein</topology>
    </subcellularLocation>
</comment>
<dbReference type="InterPro" id="IPR001750">
    <property type="entry name" value="ND/Mrp_TM"/>
</dbReference>
<dbReference type="PRINTS" id="PR01434">
    <property type="entry name" value="NADHDHGNASE5"/>
</dbReference>
<feature type="transmembrane region" description="Helical" evidence="6">
    <location>
        <begin position="104"/>
        <end position="124"/>
    </location>
</feature>
<feature type="transmembrane region" description="Helical" evidence="6">
    <location>
        <begin position="224"/>
        <end position="245"/>
    </location>
</feature>
<feature type="transmembrane region" description="Helical" evidence="6">
    <location>
        <begin position="476"/>
        <end position="500"/>
    </location>
</feature>
<feature type="transmembrane region" description="Helical" evidence="6">
    <location>
        <begin position="296"/>
        <end position="317"/>
    </location>
</feature>
<dbReference type="InterPro" id="IPR003945">
    <property type="entry name" value="NU5C-like"/>
</dbReference>
<evidence type="ECO:0000313" key="9">
    <source>
        <dbReference type="EMBL" id="GAA1781267.1"/>
    </source>
</evidence>
<name>A0ABN2LB71_9MICO</name>
<feature type="transmembrane region" description="Helical" evidence="6">
    <location>
        <begin position="324"/>
        <end position="345"/>
    </location>
</feature>
<feature type="transmembrane region" description="Helical" evidence="6">
    <location>
        <begin position="393"/>
        <end position="413"/>
    </location>
</feature>
<evidence type="ECO:0000259" key="8">
    <source>
        <dbReference type="Pfam" id="PF00662"/>
    </source>
</evidence>
<evidence type="ECO:0000256" key="3">
    <source>
        <dbReference type="ARBA" id="ARBA00022989"/>
    </source>
</evidence>
<dbReference type="Pfam" id="PF00361">
    <property type="entry name" value="Proton_antipo_M"/>
    <property type="match status" value="1"/>
</dbReference>
<feature type="transmembrane region" description="Helical" evidence="6">
    <location>
        <begin position="199"/>
        <end position="218"/>
    </location>
</feature>
<keyword evidence="4 6" id="KW-0472">Membrane</keyword>
<feature type="transmembrane region" description="Helical" evidence="6">
    <location>
        <begin position="626"/>
        <end position="644"/>
    </location>
</feature>
<dbReference type="PRINTS" id="PR01435">
    <property type="entry name" value="NPOXDRDTASE5"/>
</dbReference>
<keyword evidence="10" id="KW-1185">Reference proteome</keyword>
<feature type="transmembrane region" description="Helical" evidence="6">
    <location>
        <begin position="52"/>
        <end position="72"/>
    </location>
</feature>
<dbReference type="Gene3D" id="1.20.5.2700">
    <property type="match status" value="1"/>
</dbReference>
<dbReference type="NCBIfam" id="NF005141">
    <property type="entry name" value="PRK06590.1"/>
    <property type="match status" value="1"/>
</dbReference>
<dbReference type="PANTHER" id="PTHR42829">
    <property type="entry name" value="NADH-UBIQUINONE OXIDOREDUCTASE CHAIN 5"/>
    <property type="match status" value="1"/>
</dbReference>
<feature type="transmembrane region" description="Helical" evidence="6">
    <location>
        <begin position="433"/>
        <end position="455"/>
    </location>
</feature>
<sequence>MSTLLTQIAMESTTSSDAVSMAGWLLIALPLAGAAILLLGGKATNSFGPAMATGLSWASFGLGVVALLQLAAVDPEQRSTHQVLFDWIPAGAFNLQAGLQIDTLSISFVMLITFVGSLIHVYSLGYMSHDPDKRRFFAYLNLFVASMLLLVLADSYLLLFVGWEGVGLASYLLIGFWNHNPAYATAANKAFWVNRVGDIGLALAISLMFATFGAVDFASVDAGVGGASTAALTAIGLLLLLGACGKSAQFPLQSWLGDAMAGPTPVSALIHAATMVTAGVYLVVRSHAIFEGAPNAQLAVAVVGAITLTYGAIVGCAKDDIKKALAASTMSQIGYMMLAAGLGPIGYAFAIFHLITHGFFKAGMFLGAGSVMHGMHDQVDMRRFGDLGKYMKITWITFGLGWLAILGVPPFSGFWSKDKIIEAAFVGEGWRPWVFGLAALLGAGVTAFYMSRLFFMTFHGKARWTDDPPQHPHESPLTMTVPMMVLAVGSAALGLILGPTNIFSNWLEPVTGHHEHHEPVIAVPVLMAATLILVALGAGLAWVRYGRDEVPVNAPAGNALTQAARKDLYQDDLNEAIFMWPGIKLVRSVIWTDNELVDGGAMGLGKLTGAASTRLRRLQNGYARSYALTMLAGVVTVLGALWVMN</sequence>
<keyword evidence="2 5" id="KW-0812">Transmembrane</keyword>
<evidence type="ECO:0000256" key="1">
    <source>
        <dbReference type="ARBA" id="ARBA00004127"/>
    </source>
</evidence>
<evidence type="ECO:0000259" key="7">
    <source>
        <dbReference type="Pfam" id="PF00361"/>
    </source>
</evidence>
<dbReference type="InterPro" id="IPR001516">
    <property type="entry name" value="Proton_antipo_N"/>
</dbReference>
<dbReference type="InterPro" id="IPR018393">
    <property type="entry name" value="NADHpl_OxRdtase_5_subgr"/>
</dbReference>
<reference evidence="9 10" key="1">
    <citation type="journal article" date="2019" name="Int. J. Syst. Evol. Microbiol.">
        <title>The Global Catalogue of Microorganisms (GCM) 10K type strain sequencing project: providing services to taxonomists for standard genome sequencing and annotation.</title>
        <authorList>
            <consortium name="The Broad Institute Genomics Platform"/>
            <consortium name="The Broad Institute Genome Sequencing Center for Infectious Disease"/>
            <person name="Wu L."/>
            <person name="Ma J."/>
        </authorList>
    </citation>
    <scope>NUCLEOTIDE SEQUENCE [LARGE SCALE GENOMIC DNA]</scope>
    <source>
        <strain evidence="9 10">JCM 15592</strain>
    </source>
</reference>
<comment type="caution">
    <text evidence="9">The sequence shown here is derived from an EMBL/GenBank/DDBJ whole genome shotgun (WGS) entry which is preliminary data.</text>
</comment>
<evidence type="ECO:0000256" key="2">
    <source>
        <dbReference type="ARBA" id="ARBA00022692"/>
    </source>
</evidence>
<feature type="transmembrane region" description="Helical" evidence="6">
    <location>
        <begin position="20"/>
        <end position="40"/>
    </location>
</feature>
<evidence type="ECO:0000256" key="4">
    <source>
        <dbReference type="ARBA" id="ARBA00023136"/>
    </source>
</evidence>
<gene>
    <name evidence="9" type="primary">nuoL</name>
    <name evidence="9" type="ORF">GCM10009811_03300</name>
</gene>
<accession>A0ABN2LB71</accession>
<feature type="domain" description="NADH-Ubiquinone oxidoreductase (complex I) chain 5 N-terminal" evidence="8">
    <location>
        <begin position="87"/>
        <end position="137"/>
    </location>
</feature>
<dbReference type="Pfam" id="PF00662">
    <property type="entry name" value="Proton_antipo_N"/>
    <property type="match status" value="1"/>
</dbReference>
<evidence type="ECO:0000313" key="10">
    <source>
        <dbReference type="Proteomes" id="UP001499938"/>
    </source>
</evidence>
<evidence type="ECO:0000256" key="6">
    <source>
        <dbReference type="SAM" id="Phobius"/>
    </source>
</evidence>
<keyword evidence="3 6" id="KW-1133">Transmembrane helix</keyword>
<feature type="transmembrane region" description="Helical" evidence="6">
    <location>
        <begin position="136"/>
        <end position="153"/>
    </location>
</feature>
<proteinExistence type="predicted"/>
<feature type="transmembrane region" description="Helical" evidence="6">
    <location>
        <begin position="351"/>
        <end position="372"/>
    </location>
</feature>
<dbReference type="Proteomes" id="UP001499938">
    <property type="component" value="Unassembled WGS sequence"/>
</dbReference>
<feature type="transmembrane region" description="Helical" evidence="6">
    <location>
        <begin position="159"/>
        <end position="178"/>
    </location>
</feature>
<feature type="transmembrane region" description="Helical" evidence="6">
    <location>
        <begin position="266"/>
        <end position="284"/>
    </location>
</feature>
<dbReference type="NCBIfam" id="TIGR01974">
    <property type="entry name" value="NDH_I_L"/>
    <property type="match status" value="1"/>
</dbReference>